<sequence length="397" mass="43660">MAFKLKQFTNCRILRDHKIQKEDLWIRNGKIINPEKIFFDEKTIADIQIDCKNAIIAPGFIELQMNGGFGYDFSYSEDTEKGVNTVAKGLLSHGVTSFCPTIVTSPQEIYHKVLRKIKKRCGNADGANVLGIHVEGPFINVEKKGAHPPQYIKNFIMGFETVMETYGTLDDVKIMTLAPELASSCDVIEKLVARDIVVSVGHSMADLRHGEAAVSCGASFITHLFNAMLPFHHRDPGLVGLLASNNIPPEKTVYFGIISDGTHTHLAALRIAYRTHPNGLVLVTDAISAMGLEEGKHRIGQFEVEIREGKAFVAGTNTLCGSIATMNECVKIFKNATGCSVEYALEAASLHPAKVLGMSDKKGTLNFEADADFILLNDDLDVLETWISGERVYFKPT</sequence>
<comment type="caution">
    <text evidence="1">The sequence shown here is derived from an EMBL/GenBank/DDBJ whole genome shotgun (WGS) entry which is preliminary data.</text>
</comment>
<accession>A0ACB9TAA3</accession>
<dbReference type="EMBL" id="CM043018">
    <property type="protein sequence ID" value="KAI4463793.1"/>
    <property type="molecule type" value="Genomic_DNA"/>
</dbReference>
<name>A0ACB9TAA3_HOLOL</name>
<proteinExistence type="predicted"/>
<evidence type="ECO:0000313" key="1">
    <source>
        <dbReference type="EMBL" id="KAI4463793.1"/>
    </source>
</evidence>
<keyword evidence="2" id="KW-1185">Reference proteome</keyword>
<gene>
    <name evidence="1" type="ORF">MML48_4g00021728</name>
</gene>
<reference evidence="1" key="1">
    <citation type="submission" date="2022-04" db="EMBL/GenBank/DDBJ databases">
        <title>Chromosome-scale genome assembly of Holotrichia oblita Faldermann.</title>
        <authorList>
            <person name="Rongchong L."/>
        </authorList>
    </citation>
    <scope>NUCLEOTIDE SEQUENCE</scope>
    <source>
        <strain evidence="1">81SQS9</strain>
    </source>
</reference>
<evidence type="ECO:0000313" key="2">
    <source>
        <dbReference type="Proteomes" id="UP001056778"/>
    </source>
</evidence>
<protein>
    <submittedName>
        <fullName evidence="1">N-acetylglucosamine-6-phosphate deacetylase</fullName>
    </submittedName>
</protein>
<organism evidence="1 2">
    <name type="scientific">Holotrichia oblita</name>
    <name type="common">Chafer beetle</name>
    <dbReference type="NCBI Taxonomy" id="644536"/>
    <lineage>
        <taxon>Eukaryota</taxon>
        <taxon>Metazoa</taxon>
        <taxon>Ecdysozoa</taxon>
        <taxon>Arthropoda</taxon>
        <taxon>Hexapoda</taxon>
        <taxon>Insecta</taxon>
        <taxon>Pterygota</taxon>
        <taxon>Neoptera</taxon>
        <taxon>Endopterygota</taxon>
        <taxon>Coleoptera</taxon>
        <taxon>Polyphaga</taxon>
        <taxon>Scarabaeiformia</taxon>
        <taxon>Scarabaeidae</taxon>
        <taxon>Melolonthinae</taxon>
        <taxon>Holotrichia</taxon>
    </lineage>
</organism>
<dbReference type="Proteomes" id="UP001056778">
    <property type="component" value="Chromosome 4"/>
</dbReference>